<dbReference type="AlphaFoldDB" id="Q0AMR9"/>
<dbReference type="EMBL" id="CP000449">
    <property type="protein sequence ID" value="ABI66418.1"/>
    <property type="molecule type" value="Genomic_DNA"/>
</dbReference>
<dbReference type="RefSeq" id="WP_011644063.1">
    <property type="nucleotide sequence ID" value="NC_008347.1"/>
</dbReference>
<evidence type="ECO:0000313" key="4">
    <source>
        <dbReference type="EMBL" id="ABI66418.1"/>
    </source>
</evidence>
<gene>
    <name evidence="4" type="ordered locus">Mmar10_2126</name>
</gene>
<keyword evidence="2" id="KW-0812">Transmembrane</keyword>
<proteinExistence type="predicted"/>
<feature type="compositionally biased region" description="Pro residues" evidence="1">
    <location>
        <begin position="55"/>
        <end position="65"/>
    </location>
</feature>
<dbReference type="STRING" id="394221.Mmar10_2126"/>
<feature type="transmembrane region" description="Helical" evidence="2">
    <location>
        <begin position="279"/>
        <end position="301"/>
    </location>
</feature>
<accession>Q0AMR9</accession>
<keyword evidence="2" id="KW-0472">Membrane</keyword>
<name>Q0AMR9_MARMM</name>
<dbReference type="HOGENOM" id="CLU_046535_1_1_5"/>
<dbReference type="KEGG" id="mmr:Mmar10_2126"/>
<dbReference type="eggNOG" id="COG3206">
    <property type="taxonomic scope" value="Bacteria"/>
</dbReference>
<dbReference type="Pfam" id="PF14257">
    <property type="entry name" value="DUF4349"/>
    <property type="match status" value="1"/>
</dbReference>
<evidence type="ECO:0000256" key="2">
    <source>
        <dbReference type="SAM" id="Phobius"/>
    </source>
</evidence>
<dbReference type="Proteomes" id="UP000001964">
    <property type="component" value="Chromosome"/>
</dbReference>
<dbReference type="OrthoDB" id="7448632at2"/>
<evidence type="ECO:0000256" key="1">
    <source>
        <dbReference type="SAM" id="MobiDB-lite"/>
    </source>
</evidence>
<reference evidence="4 5" key="1">
    <citation type="submission" date="2006-08" db="EMBL/GenBank/DDBJ databases">
        <title>Complete sequence of Maricaulis maris MCS10.</title>
        <authorList>
            <consortium name="US DOE Joint Genome Institute"/>
            <person name="Copeland A."/>
            <person name="Lucas S."/>
            <person name="Lapidus A."/>
            <person name="Barry K."/>
            <person name="Detter J.C."/>
            <person name="Glavina del Rio T."/>
            <person name="Hammon N."/>
            <person name="Israni S."/>
            <person name="Dalin E."/>
            <person name="Tice H."/>
            <person name="Pitluck S."/>
            <person name="Saunders E."/>
            <person name="Brettin T."/>
            <person name="Bruce D."/>
            <person name="Han C."/>
            <person name="Tapia R."/>
            <person name="Gilna P."/>
            <person name="Schmutz J."/>
            <person name="Larimer F."/>
            <person name="Land M."/>
            <person name="Hauser L."/>
            <person name="Kyrpides N."/>
            <person name="Mikhailova N."/>
            <person name="Viollier P."/>
            <person name="Stephens C."/>
            <person name="Richardson P."/>
        </authorList>
    </citation>
    <scope>NUCLEOTIDE SEQUENCE [LARGE SCALE GENOMIC DNA]</scope>
    <source>
        <strain evidence="4 5">MCS10</strain>
    </source>
</reference>
<feature type="domain" description="DUF4349" evidence="3">
    <location>
        <begin position="83"/>
        <end position="300"/>
    </location>
</feature>
<dbReference type="PROSITE" id="PS51257">
    <property type="entry name" value="PROKAR_LIPOPROTEIN"/>
    <property type="match status" value="1"/>
</dbReference>
<keyword evidence="5" id="KW-1185">Reference proteome</keyword>
<feature type="region of interest" description="Disordered" evidence="1">
    <location>
        <begin position="49"/>
        <end position="74"/>
    </location>
</feature>
<organism evidence="4 5">
    <name type="scientific">Maricaulis maris (strain MCS10)</name>
    <name type="common">Caulobacter maris</name>
    <dbReference type="NCBI Taxonomy" id="394221"/>
    <lineage>
        <taxon>Bacteria</taxon>
        <taxon>Pseudomonadati</taxon>
        <taxon>Pseudomonadota</taxon>
        <taxon>Alphaproteobacteria</taxon>
        <taxon>Maricaulales</taxon>
        <taxon>Maricaulaceae</taxon>
        <taxon>Maricaulis</taxon>
    </lineage>
</organism>
<evidence type="ECO:0000313" key="5">
    <source>
        <dbReference type="Proteomes" id="UP000001964"/>
    </source>
</evidence>
<evidence type="ECO:0000259" key="3">
    <source>
        <dbReference type="Pfam" id="PF14257"/>
    </source>
</evidence>
<dbReference type="InterPro" id="IPR025645">
    <property type="entry name" value="DUF4349"/>
</dbReference>
<sequence precursor="true">MKHVALIGLLAAALLAGCENGSYDEAESGDRMYAITDEVTVTGSRQARDGFMASAPPPAPPPPPSVDMAQSPDTPQIDDVVQRLIAYSFNYQLETPSDATSGLIDRHREACLAAGPGTCQVISANVYEQGNGVAGSLALRALPVWIESFRDGLLDEVDAADGRIRHQSQSAEDLTATIYDMEARLEAKRTLRTRLTALLERPGASVEEMVQVERELARVQGDIEGSEAQIRAMRGRVSMSSLTLNYTSRVDPVSRSAFDPLNRALRNLTGNFARGLANMLTFLAGFLPWLIVIVPAGWILTRWLGGMMKRRREGAKKA</sequence>
<keyword evidence="2" id="KW-1133">Transmembrane helix</keyword>
<protein>
    <recommendedName>
        <fullName evidence="3">DUF4349 domain-containing protein</fullName>
    </recommendedName>
</protein>